<accession>A0ABN9WLN8</accession>
<gene>
    <name evidence="2" type="ORF">PCOR1329_LOCUS68116</name>
</gene>
<comment type="caution">
    <text evidence="2">The sequence shown here is derived from an EMBL/GenBank/DDBJ whole genome shotgun (WGS) entry which is preliminary data.</text>
</comment>
<dbReference type="EMBL" id="CAUYUJ010018864">
    <property type="protein sequence ID" value="CAK0886885.1"/>
    <property type="molecule type" value="Genomic_DNA"/>
</dbReference>
<protein>
    <submittedName>
        <fullName evidence="2">Uncharacterized protein</fullName>
    </submittedName>
</protein>
<evidence type="ECO:0000313" key="2">
    <source>
        <dbReference type="EMBL" id="CAK0886885.1"/>
    </source>
</evidence>
<feature type="compositionally biased region" description="Basic and acidic residues" evidence="1">
    <location>
        <begin position="261"/>
        <end position="270"/>
    </location>
</feature>
<name>A0ABN9WLN8_9DINO</name>
<evidence type="ECO:0000256" key="1">
    <source>
        <dbReference type="SAM" id="MobiDB-lite"/>
    </source>
</evidence>
<proteinExistence type="predicted"/>
<organism evidence="2 3">
    <name type="scientific">Prorocentrum cordatum</name>
    <dbReference type="NCBI Taxonomy" id="2364126"/>
    <lineage>
        <taxon>Eukaryota</taxon>
        <taxon>Sar</taxon>
        <taxon>Alveolata</taxon>
        <taxon>Dinophyceae</taxon>
        <taxon>Prorocentrales</taxon>
        <taxon>Prorocentraceae</taxon>
        <taxon>Prorocentrum</taxon>
    </lineage>
</organism>
<dbReference type="Proteomes" id="UP001189429">
    <property type="component" value="Unassembled WGS sequence"/>
</dbReference>
<feature type="region of interest" description="Disordered" evidence="1">
    <location>
        <begin position="199"/>
        <end position="277"/>
    </location>
</feature>
<feature type="compositionally biased region" description="Polar residues" evidence="1">
    <location>
        <begin position="213"/>
        <end position="224"/>
    </location>
</feature>
<reference evidence="2" key="1">
    <citation type="submission" date="2023-10" db="EMBL/GenBank/DDBJ databases">
        <authorList>
            <person name="Chen Y."/>
            <person name="Shah S."/>
            <person name="Dougan E. K."/>
            <person name="Thang M."/>
            <person name="Chan C."/>
        </authorList>
    </citation>
    <scope>NUCLEOTIDE SEQUENCE [LARGE SCALE GENOMIC DNA]</scope>
</reference>
<evidence type="ECO:0000313" key="3">
    <source>
        <dbReference type="Proteomes" id="UP001189429"/>
    </source>
</evidence>
<keyword evidence="3" id="KW-1185">Reference proteome</keyword>
<sequence length="354" mass="36578">MPKEQRVAATEPAQEMTDAPAAALKLREGFAWQCRLVKALQGYAEKAADAFEALAFVHEVLDEGGIAKVLDAAPLAHDLLRGFREAGAAARGAAGASRELLETHRASLDACAGLLREADAADAALKAASAGGPAVLARNSEKVQKATTRAAMARDSANNALQACAGRKRNLCQLAVGSVAAVAKAVRYAAAAVSTESTPSKLCSKQSTKRLISRQPSDNLTAPSRQHLGVSQIADQGPGRDTGSGIGQSISPAAPDQFCEEGGRDRRDTEAGGGSPPALSLIELDLDLLSNEGPAQCKVSRSYSDFSSSTATGGAFSLTRLRGYSSENSWGSTCWSSGGLLAALAPSKDRALRS</sequence>